<accession>A0AAW9RBJ5</accession>
<name>A0AAW9RBJ5_9GAMM</name>
<evidence type="ECO:0000313" key="6">
    <source>
        <dbReference type="Proteomes" id="UP001359886"/>
    </source>
</evidence>
<keyword evidence="3" id="KW-0012">Acyltransferase</keyword>
<dbReference type="RefSeq" id="WP_354693377.1">
    <property type="nucleotide sequence ID" value="NZ_JAZHOG010000001.1"/>
</dbReference>
<feature type="domain" description="N-acetyltransferase" evidence="4">
    <location>
        <begin position="2"/>
        <end position="149"/>
    </location>
</feature>
<dbReference type="PANTHER" id="PTHR10545:SF29">
    <property type="entry name" value="GH14572P-RELATED"/>
    <property type="match status" value="1"/>
</dbReference>
<dbReference type="PANTHER" id="PTHR10545">
    <property type="entry name" value="DIAMINE N-ACETYLTRANSFERASE"/>
    <property type="match status" value="1"/>
</dbReference>
<dbReference type="Gene3D" id="3.40.630.30">
    <property type="match status" value="1"/>
</dbReference>
<dbReference type="InterPro" id="IPR016181">
    <property type="entry name" value="Acyl_CoA_acyltransferase"/>
</dbReference>
<dbReference type="CDD" id="cd04301">
    <property type="entry name" value="NAT_SF"/>
    <property type="match status" value="1"/>
</dbReference>
<evidence type="ECO:0000256" key="2">
    <source>
        <dbReference type="ARBA" id="ARBA00022679"/>
    </source>
</evidence>
<reference evidence="5 6" key="1">
    <citation type="submission" date="2024-02" db="EMBL/GenBank/DDBJ databases">
        <title>A novel Wenzhouxiangellaceae bacterium, isolated from coastal sediments.</title>
        <authorList>
            <person name="Du Z.-J."/>
            <person name="Ye Y.-Q."/>
            <person name="Zhang X.-Y."/>
        </authorList>
    </citation>
    <scope>NUCLEOTIDE SEQUENCE [LARGE SCALE GENOMIC DNA]</scope>
    <source>
        <strain evidence="5 6">CH-27</strain>
    </source>
</reference>
<dbReference type="PROSITE" id="PS51186">
    <property type="entry name" value="GNAT"/>
    <property type="match status" value="1"/>
</dbReference>
<dbReference type="Pfam" id="PF00583">
    <property type="entry name" value="Acetyltransf_1"/>
    <property type="match status" value="1"/>
</dbReference>
<dbReference type="EMBL" id="JAZHOG010000001">
    <property type="protein sequence ID" value="MEJ8566053.1"/>
    <property type="molecule type" value="Genomic_DNA"/>
</dbReference>
<dbReference type="Proteomes" id="UP001359886">
    <property type="component" value="Unassembled WGS sequence"/>
</dbReference>
<gene>
    <name evidence="5" type="ORF">V3330_00335</name>
</gene>
<dbReference type="FunFam" id="3.40.630.30:FF:000064">
    <property type="entry name" value="GNAT family acetyltransferase"/>
    <property type="match status" value="1"/>
</dbReference>
<sequence length="149" mass="16515">MTSIRRATAEDAAVVLELIEELAEHHGQAEHVRTDEDSLVAAGFGDDPGVGALIAEVDGIVAGFLSYTVCYSIWSAADFMLIDDVYVRNDFRGDGLGEALMRELQQTCKALGLSRIKWEVEPDNAAAIRFYERLGATGYDKRLFRWNVE</sequence>
<protein>
    <submittedName>
        <fullName evidence="5">GNAT family N-acetyltransferase</fullName>
    </submittedName>
</protein>
<keyword evidence="6" id="KW-1185">Reference proteome</keyword>
<comment type="caution">
    <text evidence="5">The sequence shown here is derived from an EMBL/GenBank/DDBJ whole genome shotgun (WGS) entry which is preliminary data.</text>
</comment>
<proteinExistence type="inferred from homology"/>
<comment type="similarity">
    <text evidence="1">Belongs to the acetyltransferase family.</text>
</comment>
<dbReference type="InterPro" id="IPR000182">
    <property type="entry name" value="GNAT_dom"/>
</dbReference>
<dbReference type="SUPFAM" id="SSF55729">
    <property type="entry name" value="Acyl-CoA N-acyltransferases (Nat)"/>
    <property type="match status" value="1"/>
</dbReference>
<dbReference type="InterPro" id="IPR051016">
    <property type="entry name" value="Diverse_Substrate_AcTransf"/>
</dbReference>
<evidence type="ECO:0000256" key="1">
    <source>
        <dbReference type="ARBA" id="ARBA00008694"/>
    </source>
</evidence>
<evidence type="ECO:0000313" key="5">
    <source>
        <dbReference type="EMBL" id="MEJ8566053.1"/>
    </source>
</evidence>
<evidence type="ECO:0000256" key="3">
    <source>
        <dbReference type="ARBA" id="ARBA00023315"/>
    </source>
</evidence>
<dbReference type="AlphaFoldDB" id="A0AAW9RBJ5"/>
<dbReference type="GO" id="GO:0008080">
    <property type="term" value="F:N-acetyltransferase activity"/>
    <property type="evidence" value="ECO:0007669"/>
    <property type="project" value="TreeGrafter"/>
</dbReference>
<organism evidence="5 6">
    <name type="scientific">Elongatibacter sediminis</name>
    <dbReference type="NCBI Taxonomy" id="3119006"/>
    <lineage>
        <taxon>Bacteria</taxon>
        <taxon>Pseudomonadati</taxon>
        <taxon>Pseudomonadota</taxon>
        <taxon>Gammaproteobacteria</taxon>
        <taxon>Chromatiales</taxon>
        <taxon>Wenzhouxiangellaceae</taxon>
        <taxon>Elongatibacter</taxon>
    </lineage>
</organism>
<keyword evidence="2" id="KW-0808">Transferase</keyword>
<evidence type="ECO:0000259" key="4">
    <source>
        <dbReference type="PROSITE" id="PS51186"/>
    </source>
</evidence>